<proteinExistence type="predicted"/>
<dbReference type="EMBL" id="KZ820025">
    <property type="protein sequence ID" value="PWN49625.1"/>
    <property type="molecule type" value="Genomic_DNA"/>
</dbReference>
<keyword evidence="2" id="KW-1185">Reference proteome</keyword>
<gene>
    <name evidence="1" type="ORF">IE53DRAFT_388131</name>
</gene>
<evidence type="ECO:0000313" key="2">
    <source>
        <dbReference type="Proteomes" id="UP000245626"/>
    </source>
</evidence>
<sequence>MLGRLLHYATDALLVTTVIAGIKRQSGLTPDVERITEPTTKGLVIKYLGIGEFVFDSSIAAAKASAYFKKDPYPNA</sequence>
<accession>A0ACD0NUZ2</accession>
<organism evidence="1 2">
    <name type="scientific">Violaceomyces palustris</name>
    <dbReference type="NCBI Taxonomy" id="1673888"/>
    <lineage>
        <taxon>Eukaryota</taxon>
        <taxon>Fungi</taxon>
        <taxon>Dikarya</taxon>
        <taxon>Basidiomycota</taxon>
        <taxon>Ustilaginomycotina</taxon>
        <taxon>Ustilaginomycetes</taxon>
        <taxon>Violaceomycetales</taxon>
        <taxon>Violaceomycetaceae</taxon>
        <taxon>Violaceomyces</taxon>
    </lineage>
</organism>
<dbReference type="Proteomes" id="UP000245626">
    <property type="component" value="Unassembled WGS sequence"/>
</dbReference>
<evidence type="ECO:0000313" key="1">
    <source>
        <dbReference type="EMBL" id="PWN49625.1"/>
    </source>
</evidence>
<name>A0ACD0NUZ2_9BASI</name>
<reference evidence="1 2" key="1">
    <citation type="journal article" date="2018" name="Mol. Biol. Evol.">
        <title>Broad Genomic Sampling Reveals a Smut Pathogenic Ancestry of the Fungal Clade Ustilaginomycotina.</title>
        <authorList>
            <person name="Kijpornyongpan T."/>
            <person name="Mondo S.J."/>
            <person name="Barry K."/>
            <person name="Sandor L."/>
            <person name="Lee J."/>
            <person name="Lipzen A."/>
            <person name="Pangilinan J."/>
            <person name="LaButti K."/>
            <person name="Hainaut M."/>
            <person name="Henrissat B."/>
            <person name="Grigoriev I.V."/>
            <person name="Spatafora J.W."/>
            <person name="Aime M.C."/>
        </authorList>
    </citation>
    <scope>NUCLEOTIDE SEQUENCE [LARGE SCALE GENOMIC DNA]</scope>
    <source>
        <strain evidence="1 2">SA 807</strain>
    </source>
</reference>
<protein>
    <submittedName>
        <fullName evidence="1">DUF1748-domain-containing protein</fullName>
    </submittedName>
</protein>